<protein>
    <recommendedName>
        <fullName evidence="13">Ig-like domain-containing protein</fullName>
    </recommendedName>
</protein>
<dbReference type="Proteomes" id="UP000823561">
    <property type="component" value="Chromosome 10"/>
</dbReference>
<evidence type="ECO:0000256" key="12">
    <source>
        <dbReference type="SAM" id="SignalP"/>
    </source>
</evidence>
<accession>A0AAV6GH57</accession>
<keyword evidence="3 11" id="KW-0812">Transmembrane</keyword>
<keyword evidence="4 12" id="KW-0732">Signal</keyword>
<dbReference type="InterPro" id="IPR003599">
    <property type="entry name" value="Ig_sub"/>
</dbReference>
<keyword evidence="9" id="KW-0325">Glycoprotein</keyword>
<feature type="signal peptide" evidence="12">
    <location>
        <begin position="1"/>
        <end position="18"/>
    </location>
</feature>
<dbReference type="GO" id="GO:0031295">
    <property type="term" value="P:T cell costimulation"/>
    <property type="evidence" value="ECO:0007669"/>
    <property type="project" value="TreeGrafter"/>
</dbReference>
<feature type="chain" id="PRO_5043831849" description="Ig-like domain-containing protein" evidence="12">
    <location>
        <begin position="19"/>
        <end position="306"/>
    </location>
</feature>
<evidence type="ECO:0000313" key="14">
    <source>
        <dbReference type="EMBL" id="KAG5274305.1"/>
    </source>
</evidence>
<dbReference type="GO" id="GO:0071222">
    <property type="term" value="P:cellular response to lipopolysaccharide"/>
    <property type="evidence" value="ECO:0007669"/>
    <property type="project" value="TreeGrafter"/>
</dbReference>
<dbReference type="SUPFAM" id="SSF48726">
    <property type="entry name" value="Immunoglobulin"/>
    <property type="match status" value="1"/>
</dbReference>
<evidence type="ECO:0000256" key="7">
    <source>
        <dbReference type="ARBA" id="ARBA00023157"/>
    </source>
</evidence>
<dbReference type="Pfam" id="PF13927">
    <property type="entry name" value="Ig_3"/>
    <property type="match status" value="1"/>
</dbReference>
<keyword evidence="2" id="KW-1003">Cell membrane</keyword>
<dbReference type="GO" id="GO:0009897">
    <property type="term" value="C:external side of plasma membrane"/>
    <property type="evidence" value="ECO:0007669"/>
    <property type="project" value="TreeGrafter"/>
</dbReference>
<evidence type="ECO:0000256" key="1">
    <source>
        <dbReference type="ARBA" id="ARBA00004251"/>
    </source>
</evidence>
<dbReference type="GO" id="GO:0042130">
    <property type="term" value="P:negative regulation of T cell proliferation"/>
    <property type="evidence" value="ECO:0007669"/>
    <property type="project" value="TreeGrafter"/>
</dbReference>
<organism evidence="14 15">
    <name type="scientific">Alosa alosa</name>
    <name type="common">allis shad</name>
    <dbReference type="NCBI Taxonomy" id="278164"/>
    <lineage>
        <taxon>Eukaryota</taxon>
        <taxon>Metazoa</taxon>
        <taxon>Chordata</taxon>
        <taxon>Craniata</taxon>
        <taxon>Vertebrata</taxon>
        <taxon>Euteleostomi</taxon>
        <taxon>Actinopterygii</taxon>
        <taxon>Neopterygii</taxon>
        <taxon>Teleostei</taxon>
        <taxon>Clupei</taxon>
        <taxon>Clupeiformes</taxon>
        <taxon>Clupeoidei</taxon>
        <taxon>Clupeidae</taxon>
        <taxon>Alosa</taxon>
    </lineage>
</organism>
<evidence type="ECO:0000256" key="4">
    <source>
        <dbReference type="ARBA" id="ARBA00022729"/>
    </source>
</evidence>
<sequence>MPRIILLFFCWMVRIASGCNLQDTNSIKVTKYPGEYVLLPCSCANLQDEPHHLRWMKNTHQQIYPTKSHLPDRIHMFNQESPGNLSLLISDLTKEDEGNYRCEGWTSSYRDITLTVKECSLMEKNTRFEIVKSSGESVLLPCSCSPLHVKPESVNWDVFRWRGFREINLLIKASVLPSKAPPKTHTPVTKEKDSSRNGGTKTPLYIFILVAVLLLLLLLGVVIFLYMRHKGQKGEMTKSGQIQEDEQKDDTRVYCTVQETRDDMFTRVENQDEVTYSTVIHSNKHRAAQVEMDTDDSTEYARIKRT</sequence>
<keyword evidence="7" id="KW-1015">Disulfide bond</keyword>
<keyword evidence="6 11" id="KW-0472">Membrane</keyword>
<name>A0AAV6GH57_9TELE</name>
<evidence type="ECO:0000256" key="6">
    <source>
        <dbReference type="ARBA" id="ARBA00023136"/>
    </source>
</evidence>
<dbReference type="InterPro" id="IPR013783">
    <property type="entry name" value="Ig-like_fold"/>
</dbReference>
<keyword evidence="8" id="KW-0675">Receptor</keyword>
<keyword evidence="10" id="KW-0393">Immunoglobulin domain</keyword>
<gene>
    <name evidence="14" type="ORF">AALO_G00134620</name>
</gene>
<evidence type="ECO:0000259" key="13">
    <source>
        <dbReference type="PROSITE" id="PS50835"/>
    </source>
</evidence>
<comment type="caution">
    <text evidence="14">The sequence shown here is derived from an EMBL/GenBank/DDBJ whole genome shotgun (WGS) entry which is preliminary data.</text>
</comment>
<evidence type="ECO:0000256" key="11">
    <source>
        <dbReference type="SAM" id="Phobius"/>
    </source>
</evidence>
<feature type="domain" description="Ig-like" evidence="13">
    <location>
        <begin position="2"/>
        <end position="113"/>
    </location>
</feature>
<dbReference type="PANTHER" id="PTHR25466:SF14">
    <property type="entry name" value="BUTYROPHILIN SUBFAMILY 2 MEMBER A2-LIKE-RELATED"/>
    <property type="match status" value="1"/>
</dbReference>
<dbReference type="SMART" id="SM00409">
    <property type="entry name" value="IG"/>
    <property type="match status" value="1"/>
</dbReference>
<feature type="transmembrane region" description="Helical" evidence="11">
    <location>
        <begin position="204"/>
        <end position="226"/>
    </location>
</feature>
<dbReference type="InterPro" id="IPR036179">
    <property type="entry name" value="Ig-like_dom_sf"/>
</dbReference>
<dbReference type="PROSITE" id="PS50835">
    <property type="entry name" value="IG_LIKE"/>
    <property type="match status" value="1"/>
</dbReference>
<comment type="subcellular location">
    <subcellularLocation>
        <location evidence="1">Cell membrane</location>
        <topology evidence="1">Single-pass type I membrane protein</topology>
    </subcellularLocation>
</comment>
<dbReference type="InterPro" id="IPR007110">
    <property type="entry name" value="Ig-like_dom"/>
</dbReference>
<dbReference type="Gene3D" id="2.60.40.10">
    <property type="entry name" value="Immunoglobulins"/>
    <property type="match status" value="1"/>
</dbReference>
<keyword evidence="5 11" id="KW-1133">Transmembrane helix</keyword>
<reference evidence="14" key="1">
    <citation type="submission" date="2020-10" db="EMBL/GenBank/DDBJ databases">
        <title>Chromosome-scale genome assembly of the Allis shad, Alosa alosa.</title>
        <authorList>
            <person name="Margot Z."/>
            <person name="Christophe K."/>
            <person name="Cabau C."/>
            <person name="Louis A."/>
            <person name="Berthelot C."/>
            <person name="Parey E."/>
            <person name="Roest Crollius H."/>
            <person name="Montfort J."/>
            <person name="Robinson-Rechavi M."/>
            <person name="Bucao C."/>
            <person name="Bouchez O."/>
            <person name="Gislard M."/>
            <person name="Lluch J."/>
            <person name="Milhes M."/>
            <person name="Lampietro C."/>
            <person name="Lopez Roques C."/>
            <person name="Donnadieu C."/>
            <person name="Braasch I."/>
            <person name="Desvignes T."/>
            <person name="Postlethwait J."/>
            <person name="Bobe J."/>
            <person name="Guiguen Y."/>
        </authorList>
    </citation>
    <scope>NUCLEOTIDE SEQUENCE</scope>
    <source>
        <strain evidence="14">M-15738</strain>
        <tissue evidence="14">Blood</tissue>
    </source>
</reference>
<evidence type="ECO:0000256" key="5">
    <source>
        <dbReference type="ARBA" id="ARBA00022989"/>
    </source>
</evidence>
<dbReference type="GO" id="GO:0042102">
    <property type="term" value="P:positive regulation of T cell proliferation"/>
    <property type="evidence" value="ECO:0007669"/>
    <property type="project" value="TreeGrafter"/>
</dbReference>
<dbReference type="PANTHER" id="PTHR25466">
    <property type="entry name" value="T-LYMPHOCYTE ACTIVATION ANTIGEN"/>
    <property type="match status" value="1"/>
</dbReference>
<evidence type="ECO:0000256" key="8">
    <source>
        <dbReference type="ARBA" id="ARBA00023170"/>
    </source>
</evidence>
<dbReference type="GO" id="GO:0007166">
    <property type="term" value="P:cell surface receptor signaling pathway"/>
    <property type="evidence" value="ECO:0007669"/>
    <property type="project" value="TreeGrafter"/>
</dbReference>
<dbReference type="EMBL" id="JADWDJ010000010">
    <property type="protein sequence ID" value="KAG5274305.1"/>
    <property type="molecule type" value="Genomic_DNA"/>
</dbReference>
<dbReference type="InterPro" id="IPR051713">
    <property type="entry name" value="T-cell_Activation_Regulation"/>
</dbReference>
<evidence type="ECO:0000256" key="3">
    <source>
        <dbReference type="ARBA" id="ARBA00022692"/>
    </source>
</evidence>
<evidence type="ECO:0000256" key="2">
    <source>
        <dbReference type="ARBA" id="ARBA00022475"/>
    </source>
</evidence>
<evidence type="ECO:0000256" key="9">
    <source>
        <dbReference type="ARBA" id="ARBA00023180"/>
    </source>
</evidence>
<evidence type="ECO:0000256" key="10">
    <source>
        <dbReference type="ARBA" id="ARBA00023319"/>
    </source>
</evidence>
<evidence type="ECO:0000313" key="15">
    <source>
        <dbReference type="Proteomes" id="UP000823561"/>
    </source>
</evidence>
<dbReference type="GO" id="GO:0006955">
    <property type="term" value="P:immune response"/>
    <property type="evidence" value="ECO:0007669"/>
    <property type="project" value="TreeGrafter"/>
</dbReference>
<keyword evidence="15" id="KW-1185">Reference proteome</keyword>
<dbReference type="AlphaFoldDB" id="A0AAV6GH57"/>
<proteinExistence type="predicted"/>